<evidence type="ECO:0000313" key="1">
    <source>
        <dbReference type="EMBL" id="KAI4467999.1"/>
    </source>
</evidence>
<gene>
    <name evidence="1" type="ORF">MML48_2g00000906</name>
</gene>
<comment type="caution">
    <text evidence="1">The sequence shown here is derived from an EMBL/GenBank/DDBJ whole genome shotgun (WGS) entry which is preliminary data.</text>
</comment>
<proteinExistence type="predicted"/>
<dbReference type="Proteomes" id="UP001056778">
    <property type="component" value="Chromosome 2"/>
</dbReference>
<dbReference type="EMBL" id="CM043016">
    <property type="protein sequence ID" value="KAI4467999.1"/>
    <property type="molecule type" value="Genomic_DNA"/>
</dbReference>
<sequence>MENFSNAELTDMHFVYGPSNGNGRQAGRLYAELYPGRRVPHHTIFARLHQRLRENGTFKKQTADCGRPREVRTVQLEEEVLELIAESPMGRYLKCTKCVLYFIGCLSHVMR</sequence>
<protein>
    <submittedName>
        <fullName evidence="1">C2h2 zinc finger cgi-62-related</fullName>
    </submittedName>
</protein>
<organism evidence="1 2">
    <name type="scientific">Holotrichia oblita</name>
    <name type="common">Chafer beetle</name>
    <dbReference type="NCBI Taxonomy" id="644536"/>
    <lineage>
        <taxon>Eukaryota</taxon>
        <taxon>Metazoa</taxon>
        <taxon>Ecdysozoa</taxon>
        <taxon>Arthropoda</taxon>
        <taxon>Hexapoda</taxon>
        <taxon>Insecta</taxon>
        <taxon>Pterygota</taxon>
        <taxon>Neoptera</taxon>
        <taxon>Endopterygota</taxon>
        <taxon>Coleoptera</taxon>
        <taxon>Polyphaga</taxon>
        <taxon>Scarabaeiformia</taxon>
        <taxon>Scarabaeidae</taxon>
        <taxon>Melolonthinae</taxon>
        <taxon>Holotrichia</taxon>
    </lineage>
</organism>
<evidence type="ECO:0000313" key="2">
    <source>
        <dbReference type="Proteomes" id="UP001056778"/>
    </source>
</evidence>
<reference evidence="1" key="1">
    <citation type="submission" date="2022-04" db="EMBL/GenBank/DDBJ databases">
        <title>Chromosome-scale genome assembly of Holotrichia oblita Faldermann.</title>
        <authorList>
            <person name="Rongchong L."/>
        </authorList>
    </citation>
    <scope>NUCLEOTIDE SEQUENCE</scope>
    <source>
        <strain evidence="1">81SQS9</strain>
    </source>
</reference>
<accession>A0ACB9TMI0</accession>
<keyword evidence="2" id="KW-1185">Reference proteome</keyword>
<name>A0ACB9TMI0_HOLOL</name>